<dbReference type="GO" id="GO:0004096">
    <property type="term" value="F:catalase activity"/>
    <property type="evidence" value="ECO:0007669"/>
    <property type="project" value="UniProtKB-EC"/>
</dbReference>
<sequence>MSYLPHIKIREPASNQLLNYAKKIEDEEPQSATTSSGNPITYKDATLTVGKRGTTLFQDWVLIDELAHFSRERVPERVVHAKGAGAFGYFEVTHDITQYTAAKVFAHIGKKTSIAVRFSQVAGEMGYPDTVRDVRGFALKFYTEDGIWDLVGNNTPIFFIRDSILFPSFIHILKRNPVTHLRDWDMFWDMITLRPETMHQVLIFFSDRGIPASYRNMHGYGSNTFAFVNDFGSFYYCKFHYKTDQGIRNLLSRDATRIAGEDPDYLIRDLYNAIASGNYPSYTFYIQIMTPEQAASSPYDPFDVTKVWLHAEYPLIPVGKLVFNRNPKNYFAEVEQIGFDVAHLIPGIEPSPDRMLQGRLFNYGDTHRYRIGPNVSQLPVNSPFKLHNFSRDGPMTLDSQGGAPNYHPNSFGGPDSDKRARDLSPVLPIVGNAARYDNGGEEWDNYSQARLLYQRVLNPEERGRLIQNIVDGLKNAADFLQDRAVKYFGNVDSDFARRIKAGIQAELQPHAHAEL</sequence>
<evidence type="ECO:0000256" key="3">
    <source>
        <dbReference type="ARBA" id="ARBA00022617"/>
    </source>
</evidence>
<dbReference type="PROSITE" id="PS51402">
    <property type="entry name" value="CATALASE_3"/>
    <property type="match status" value="1"/>
</dbReference>
<dbReference type="EC" id="1.11.1.6" evidence="11"/>
<dbReference type="InterPro" id="IPR010582">
    <property type="entry name" value="Catalase_immune_responsive"/>
</dbReference>
<evidence type="ECO:0000256" key="7">
    <source>
        <dbReference type="ARBA" id="ARBA00023324"/>
    </source>
</evidence>
<dbReference type="InterPro" id="IPR020835">
    <property type="entry name" value="Catalase_sf"/>
</dbReference>
<dbReference type="GO" id="GO:0005739">
    <property type="term" value="C:mitochondrion"/>
    <property type="evidence" value="ECO:0007669"/>
    <property type="project" value="TreeGrafter"/>
</dbReference>
<evidence type="ECO:0000259" key="14">
    <source>
        <dbReference type="SMART" id="SM01060"/>
    </source>
</evidence>
<evidence type="ECO:0000313" key="16">
    <source>
        <dbReference type="Proteomes" id="UP001168821"/>
    </source>
</evidence>
<dbReference type="SMART" id="SM01060">
    <property type="entry name" value="Catalase"/>
    <property type="match status" value="1"/>
</dbReference>
<comment type="function">
    <text evidence="12">Catalyzes the degradation of hydrogen peroxide (H(2)O(2)) generated by peroxisomal oxidases to water and oxygen, thereby protecting cells from the toxic effects of hydrogen peroxide.</text>
</comment>
<dbReference type="CDD" id="cd08156">
    <property type="entry name" value="catalase_clade_3"/>
    <property type="match status" value="1"/>
</dbReference>
<name>A0AA38HQ15_9CUCU</name>
<evidence type="ECO:0000256" key="8">
    <source>
        <dbReference type="ARBA" id="ARBA00049254"/>
    </source>
</evidence>
<dbReference type="Gene3D" id="2.40.180.10">
    <property type="entry name" value="Catalase core domain"/>
    <property type="match status" value="1"/>
</dbReference>
<evidence type="ECO:0000256" key="2">
    <source>
        <dbReference type="ARBA" id="ARBA00022559"/>
    </source>
</evidence>
<dbReference type="Proteomes" id="UP001168821">
    <property type="component" value="Unassembled WGS sequence"/>
</dbReference>
<evidence type="ECO:0000256" key="5">
    <source>
        <dbReference type="ARBA" id="ARBA00023002"/>
    </source>
</evidence>
<dbReference type="Pfam" id="PF06628">
    <property type="entry name" value="Catalase-rel"/>
    <property type="match status" value="1"/>
</dbReference>
<evidence type="ECO:0000256" key="1">
    <source>
        <dbReference type="ARBA" id="ARBA00005329"/>
    </source>
</evidence>
<evidence type="ECO:0000313" key="15">
    <source>
        <dbReference type="EMBL" id="KAJ3641389.1"/>
    </source>
</evidence>
<feature type="binding site" description="axial binding residue" evidence="10">
    <location>
        <position position="363"/>
    </location>
    <ligand>
        <name>heme</name>
        <dbReference type="ChEBI" id="CHEBI:30413"/>
    </ligand>
    <ligandPart>
        <name>Fe</name>
        <dbReference type="ChEBI" id="CHEBI:18248"/>
    </ligandPart>
</feature>
<dbReference type="GO" id="GO:0005777">
    <property type="term" value="C:peroxisome"/>
    <property type="evidence" value="ECO:0007669"/>
    <property type="project" value="TreeGrafter"/>
</dbReference>
<dbReference type="InterPro" id="IPR040333">
    <property type="entry name" value="Catalase_3"/>
</dbReference>
<dbReference type="PANTHER" id="PTHR11465">
    <property type="entry name" value="CATALASE"/>
    <property type="match status" value="1"/>
</dbReference>
<dbReference type="GO" id="GO:0046872">
    <property type="term" value="F:metal ion binding"/>
    <property type="evidence" value="ECO:0007669"/>
    <property type="project" value="UniProtKB-KW"/>
</dbReference>
<comment type="caution">
    <text evidence="15">The sequence shown here is derived from an EMBL/GenBank/DDBJ whole genome shotgun (WGS) entry which is preliminary data.</text>
</comment>
<dbReference type="EMBL" id="JALNTZ010000009">
    <property type="protein sequence ID" value="KAJ3641389.1"/>
    <property type="molecule type" value="Genomic_DNA"/>
</dbReference>
<feature type="active site" evidence="9">
    <location>
        <position position="80"/>
    </location>
</feature>
<comment type="catalytic activity">
    <reaction evidence="8 11">
        <text>2 H2O2 = O2 + 2 H2O</text>
        <dbReference type="Rhea" id="RHEA:20309"/>
        <dbReference type="ChEBI" id="CHEBI:15377"/>
        <dbReference type="ChEBI" id="CHEBI:15379"/>
        <dbReference type="ChEBI" id="CHEBI:16240"/>
        <dbReference type="EC" id="1.11.1.6"/>
    </reaction>
</comment>
<gene>
    <name evidence="15" type="ORF">Zmor_027899</name>
</gene>
<dbReference type="AlphaFoldDB" id="A0AA38HQ15"/>
<evidence type="ECO:0000256" key="9">
    <source>
        <dbReference type="PIRSR" id="PIRSR038928-1"/>
    </source>
</evidence>
<dbReference type="InterPro" id="IPR002226">
    <property type="entry name" value="Catalase_haem_BS"/>
</dbReference>
<evidence type="ECO:0000256" key="6">
    <source>
        <dbReference type="ARBA" id="ARBA00023004"/>
    </source>
</evidence>
<keyword evidence="16" id="KW-1185">Reference proteome</keyword>
<proteinExistence type="inferred from homology"/>
<dbReference type="PIRSF" id="PIRSF038928">
    <property type="entry name" value="Catalase_clade1-3"/>
    <property type="match status" value="1"/>
</dbReference>
<organism evidence="15 16">
    <name type="scientific">Zophobas morio</name>
    <dbReference type="NCBI Taxonomy" id="2755281"/>
    <lineage>
        <taxon>Eukaryota</taxon>
        <taxon>Metazoa</taxon>
        <taxon>Ecdysozoa</taxon>
        <taxon>Arthropoda</taxon>
        <taxon>Hexapoda</taxon>
        <taxon>Insecta</taxon>
        <taxon>Pterygota</taxon>
        <taxon>Neoptera</taxon>
        <taxon>Endopterygota</taxon>
        <taxon>Coleoptera</taxon>
        <taxon>Polyphaga</taxon>
        <taxon>Cucujiformia</taxon>
        <taxon>Tenebrionidae</taxon>
        <taxon>Zophobas</taxon>
    </lineage>
</organism>
<dbReference type="InterPro" id="IPR024711">
    <property type="entry name" value="Catalase_clade1/3"/>
</dbReference>
<dbReference type="InterPro" id="IPR024708">
    <property type="entry name" value="Catalase_AS"/>
</dbReference>
<comment type="cofactor">
    <cofactor evidence="10">
        <name>heme</name>
        <dbReference type="ChEBI" id="CHEBI:30413"/>
    </cofactor>
</comment>
<evidence type="ECO:0000256" key="13">
    <source>
        <dbReference type="SAM" id="MobiDB-lite"/>
    </source>
</evidence>
<dbReference type="PROSITE" id="PS00438">
    <property type="entry name" value="CATALASE_2"/>
    <property type="match status" value="1"/>
</dbReference>
<evidence type="ECO:0000256" key="11">
    <source>
        <dbReference type="RuleBase" id="RU000498"/>
    </source>
</evidence>
<keyword evidence="4 10" id="KW-0479">Metal-binding</keyword>
<reference evidence="15" key="1">
    <citation type="journal article" date="2023" name="G3 (Bethesda)">
        <title>Whole genome assemblies of Zophobas morio and Tenebrio molitor.</title>
        <authorList>
            <person name="Kaur S."/>
            <person name="Stinson S.A."/>
            <person name="diCenzo G.C."/>
        </authorList>
    </citation>
    <scope>NUCLEOTIDE SEQUENCE</scope>
    <source>
        <strain evidence="15">QUZm001</strain>
    </source>
</reference>
<accession>A0AA38HQ15</accession>
<dbReference type="Pfam" id="PF00199">
    <property type="entry name" value="Catalase"/>
    <property type="match status" value="1"/>
</dbReference>
<comment type="similarity">
    <text evidence="1 11">Belongs to the catalase family.</text>
</comment>
<evidence type="ECO:0000256" key="12">
    <source>
        <dbReference type="RuleBase" id="RU004142"/>
    </source>
</evidence>
<dbReference type="GO" id="GO:0020037">
    <property type="term" value="F:heme binding"/>
    <property type="evidence" value="ECO:0007669"/>
    <property type="project" value="InterPro"/>
</dbReference>
<dbReference type="InterPro" id="IPR011614">
    <property type="entry name" value="Catalase_core"/>
</dbReference>
<feature type="active site" evidence="9">
    <location>
        <position position="153"/>
    </location>
</feature>
<evidence type="ECO:0000256" key="4">
    <source>
        <dbReference type="ARBA" id="ARBA00022723"/>
    </source>
</evidence>
<evidence type="ECO:0000256" key="10">
    <source>
        <dbReference type="PIRSR" id="PIRSR038928-2"/>
    </source>
</evidence>
<keyword evidence="5 11" id="KW-0560">Oxidoreductase</keyword>
<feature type="domain" description="Catalase core" evidence="14">
    <location>
        <begin position="33"/>
        <end position="415"/>
    </location>
</feature>
<dbReference type="InterPro" id="IPR018028">
    <property type="entry name" value="Catalase"/>
</dbReference>
<protein>
    <recommendedName>
        <fullName evidence="11">Catalase</fullName>
        <ecNumber evidence="11">1.11.1.6</ecNumber>
    </recommendedName>
</protein>
<dbReference type="SUPFAM" id="SSF56634">
    <property type="entry name" value="Heme-dependent catalase-like"/>
    <property type="match status" value="1"/>
</dbReference>
<feature type="region of interest" description="Disordered" evidence="13">
    <location>
        <begin position="393"/>
        <end position="418"/>
    </location>
</feature>
<dbReference type="GO" id="GO:0042744">
    <property type="term" value="P:hydrogen peroxide catabolic process"/>
    <property type="evidence" value="ECO:0007669"/>
    <property type="project" value="UniProtKB-KW"/>
</dbReference>
<keyword evidence="6 10" id="KW-0408">Iron</keyword>
<keyword evidence="7 11" id="KW-0376">Hydrogen peroxide</keyword>
<dbReference type="PRINTS" id="PR00067">
    <property type="entry name" value="CATALASE"/>
</dbReference>
<dbReference type="PROSITE" id="PS00437">
    <property type="entry name" value="CATALASE_1"/>
    <property type="match status" value="1"/>
</dbReference>
<dbReference type="FunFam" id="2.40.180.10:FF:000001">
    <property type="entry name" value="Catalase"/>
    <property type="match status" value="1"/>
</dbReference>
<keyword evidence="3 10" id="KW-0349">Heme</keyword>
<keyword evidence="2 11" id="KW-0575">Peroxidase</keyword>
<dbReference type="GO" id="GO:0042542">
    <property type="term" value="P:response to hydrogen peroxide"/>
    <property type="evidence" value="ECO:0007669"/>
    <property type="project" value="TreeGrafter"/>
</dbReference>
<dbReference type="PANTHER" id="PTHR11465:SF9">
    <property type="entry name" value="CATALASE"/>
    <property type="match status" value="1"/>
</dbReference>